<dbReference type="EMBL" id="BKCJ010006696">
    <property type="protein sequence ID" value="GEU73474.1"/>
    <property type="molecule type" value="Genomic_DNA"/>
</dbReference>
<comment type="caution">
    <text evidence="1">The sequence shown here is derived from an EMBL/GenBank/DDBJ whole genome shotgun (WGS) entry which is preliminary data.</text>
</comment>
<proteinExistence type="predicted"/>
<organism evidence="1">
    <name type="scientific">Tanacetum cinerariifolium</name>
    <name type="common">Dalmatian daisy</name>
    <name type="synonym">Chrysanthemum cinerariifolium</name>
    <dbReference type="NCBI Taxonomy" id="118510"/>
    <lineage>
        <taxon>Eukaryota</taxon>
        <taxon>Viridiplantae</taxon>
        <taxon>Streptophyta</taxon>
        <taxon>Embryophyta</taxon>
        <taxon>Tracheophyta</taxon>
        <taxon>Spermatophyta</taxon>
        <taxon>Magnoliopsida</taxon>
        <taxon>eudicotyledons</taxon>
        <taxon>Gunneridae</taxon>
        <taxon>Pentapetalae</taxon>
        <taxon>asterids</taxon>
        <taxon>campanulids</taxon>
        <taxon>Asterales</taxon>
        <taxon>Asteraceae</taxon>
        <taxon>Asteroideae</taxon>
        <taxon>Anthemideae</taxon>
        <taxon>Anthemidinae</taxon>
        <taxon>Tanacetum</taxon>
    </lineage>
</organism>
<accession>A0A6L2MMC8</accession>
<name>A0A6L2MMC8_TANCI</name>
<protein>
    <submittedName>
        <fullName evidence="1">Uncharacterized protein</fullName>
    </submittedName>
</protein>
<dbReference type="AlphaFoldDB" id="A0A6L2MMC8"/>
<sequence length="246" mass="27046">MGCLLRSACLESLSLTQSSNSLVLREGLEIWDNHICLRTIHGSKTVSDTVLKIDLCELVIKEVRTAITNDGTRGSKPSKERFQEFPNNSGVIDCEPIESGVKHLFGSLVRAMVSSGGSIMASLENVNGFLVVNTPLDDLICIDFKQEGVIPKENPSEQSRLGIFLVKEIFEGRVIRIHNAFVHDQDHTYGKVACIAHNSKGKSQSGAIKIGALANFFKCLKGFNTLFGEEEWGIFLRKTGHRPGCL</sequence>
<reference evidence="1" key="1">
    <citation type="journal article" date="2019" name="Sci. Rep.">
        <title>Draft genome of Tanacetum cinerariifolium, the natural source of mosquito coil.</title>
        <authorList>
            <person name="Yamashiro T."/>
            <person name="Shiraishi A."/>
            <person name="Satake H."/>
            <person name="Nakayama K."/>
        </authorList>
    </citation>
    <scope>NUCLEOTIDE SEQUENCE</scope>
</reference>
<evidence type="ECO:0000313" key="1">
    <source>
        <dbReference type="EMBL" id="GEU73474.1"/>
    </source>
</evidence>
<gene>
    <name evidence="1" type="ORF">Tci_045452</name>
</gene>